<dbReference type="SUPFAM" id="SSF53098">
    <property type="entry name" value="Ribonuclease H-like"/>
    <property type="match status" value="1"/>
</dbReference>
<evidence type="ECO:0000256" key="2">
    <source>
        <dbReference type="ARBA" id="ARBA00022695"/>
    </source>
</evidence>
<accession>A0A851CTH0</accession>
<keyword evidence="3" id="KW-0540">Nuclease</keyword>
<evidence type="ECO:0000256" key="3">
    <source>
        <dbReference type="ARBA" id="ARBA00022722"/>
    </source>
</evidence>
<keyword evidence="1" id="KW-0808">Transferase</keyword>
<proteinExistence type="predicted"/>
<reference evidence="8" key="1">
    <citation type="submission" date="2019-10" db="EMBL/GenBank/DDBJ databases">
        <title>Bird 10,000 Genomes (B10K) Project - Family phase.</title>
        <authorList>
            <person name="Zhang G."/>
        </authorList>
    </citation>
    <scope>NUCLEOTIDE SEQUENCE</scope>
    <source>
        <strain evidence="8">B10K-DU-002-55</strain>
        <tissue evidence="8">Muscle</tissue>
    </source>
</reference>
<keyword evidence="9" id="KW-1185">Reference proteome</keyword>
<dbReference type="PANTHER" id="PTHR41694:SF3">
    <property type="entry name" value="RNA-DIRECTED DNA POLYMERASE-RELATED"/>
    <property type="match status" value="1"/>
</dbReference>
<evidence type="ECO:0000313" key="9">
    <source>
        <dbReference type="Proteomes" id="UP000642973"/>
    </source>
</evidence>
<dbReference type="AlphaFoldDB" id="A0A851CTH0"/>
<dbReference type="InterPro" id="IPR036397">
    <property type="entry name" value="RNaseH_sf"/>
</dbReference>
<keyword evidence="6" id="KW-0695">RNA-directed DNA polymerase</keyword>
<dbReference type="InterPro" id="IPR001584">
    <property type="entry name" value="Integrase_cat-core"/>
</dbReference>
<keyword evidence="4" id="KW-0255">Endonuclease</keyword>
<gene>
    <name evidence="8" type="primary">Ervk10_1</name>
    <name evidence="8" type="ORF">CALVIR_R14735</name>
</gene>
<feature type="non-terminal residue" evidence="8">
    <location>
        <position position="57"/>
    </location>
</feature>
<sequence>CQAFTALGVPCNLKTDNGLAYVSNHVQSFFQHWGIQHATGIPHSPTGQAIMEHAHRS</sequence>
<evidence type="ECO:0000256" key="1">
    <source>
        <dbReference type="ARBA" id="ARBA00022679"/>
    </source>
</evidence>
<dbReference type="GO" id="GO:0016787">
    <property type="term" value="F:hydrolase activity"/>
    <property type="evidence" value="ECO:0007669"/>
    <property type="project" value="UniProtKB-KW"/>
</dbReference>
<evidence type="ECO:0000313" key="8">
    <source>
        <dbReference type="EMBL" id="NWI58937.1"/>
    </source>
</evidence>
<evidence type="ECO:0000259" key="7">
    <source>
        <dbReference type="PROSITE" id="PS50994"/>
    </source>
</evidence>
<dbReference type="GO" id="GO:0003964">
    <property type="term" value="F:RNA-directed DNA polymerase activity"/>
    <property type="evidence" value="ECO:0007669"/>
    <property type="project" value="UniProtKB-KW"/>
</dbReference>
<dbReference type="GO" id="GO:0015074">
    <property type="term" value="P:DNA integration"/>
    <property type="evidence" value="ECO:0007669"/>
    <property type="project" value="InterPro"/>
</dbReference>
<evidence type="ECO:0000256" key="6">
    <source>
        <dbReference type="ARBA" id="ARBA00022918"/>
    </source>
</evidence>
<evidence type="ECO:0000256" key="4">
    <source>
        <dbReference type="ARBA" id="ARBA00022759"/>
    </source>
</evidence>
<dbReference type="Proteomes" id="UP000642973">
    <property type="component" value="Unassembled WGS sequence"/>
</dbReference>
<keyword evidence="2" id="KW-0548">Nucleotidyltransferase</keyword>
<dbReference type="InterPro" id="IPR012337">
    <property type="entry name" value="RNaseH-like_sf"/>
</dbReference>
<dbReference type="PANTHER" id="PTHR41694">
    <property type="entry name" value="ENDOGENOUS RETROVIRUS GROUP K MEMBER POL PROTEIN"/>
    <property type="match status" value="1"/>
</dbReference>
<dbReference type="Gene3D" id="3.30.420.10">
    <property type="entry name" value="Ribonuclease H-like superfamily/Ribonuclease H"/>
    <property type="match status" value="1"/>
</dbReference>
<dbReference type="GO" id="GO:0004519">
    <property type="term" value="F:endonuclease activity"/>
    <property type="evidence" value="ECO:0007669"/>
    <property type="project" value="UniProtKB-KW"/>
</dbReference>
<name>A0A851CTH0_CALVR</name>
<protein>
    <submittedName>
        <fullName evidence="8">POK10 protein</fullName>
    </submittedName>
</protein>
<keyword evidence="5" id="KW-0378">Hydrolase</keyword>
<evidence type="ECO:0000256" key="5">
    <source>
        <dbReference type="ARBA" id="ARBA00022801"/>
    </source>
</evidence>
<dbReference type="PROSITE" id="PS50994">
    <property type="entry name" value="INTEGRASE"/>
    <property type="match status" value="1"/>
</dbReference>
<feature type="non-terminal residue" evidence="8">
    <location>
        <position position="1"/>
    </location>
</feature>
<dbReference type="EMBL" id="WEIV01024772">
    <property type="protein sequence ID" value="NWI58937.1"/>
    <property type="molecule type" value="Genomic_DNA"/>
</dbReference>
<comment type="caution">
    <text evidence="8">The sequence shown here is derived from an EMBL/GenBank/DDBJ whole genome shotgun (WGS) entry which is preliminary data.</text>
</comment>
<organism evidence="8 9">
    <name type="scientific">Calyptomena viridis</name>
    <name type="common">Lesser green broadbill</name>
    <dbReference type="NCBI Taxonomy" id="135972"/>
    <lineage>
        <taxon>Eukaryota</taxon>
        <taxon>Metazoa</taxon>
        <taxon>Chordata</taxon>
        <taxon>Craniata</taxon>
        <taxon>Vertebrata</taxon>
        <taxon>Euteleostomi</taxon>
        <taxon>Archelosauria</taxon>
        <taxon>Archosauria</taxon>
        <taxon>Dinosauria</taxon>
        <taxon>Saurischia</taxon>
        <taxon>Theropoda</taxon>
        <taxon>Coelurosauria</taxon>
        <taxon>Aves</taxon>
        <taxon>Neognathae</taxon>
        <taxon>Neoaves</taxon>
        <taxon>Telluraves</taxon>
        <taxon>Australaves</taxon>
        <taxon>Passeriformes</taxon>
        <taxon>Eurylaimidae</taxon>
        <taxon>Calyptomena</taxon>
    </lineage>
</organism>
<dbReference type="GO" id="GO:0035613">
    <property type="term" value="F:RNA stem-loop binding"/>
    <property type="evidence" value="ECO:0007669"/>
    <property type="project" value="TreeGrafter"/>
</dbReference>
<feature type="domain" description="Integrase catalytic" evidence="7">
    <location>
        <begin position="1"/>
        <end position="57"/>
    </location>
</feature>